<comment type="similarity">
    <text evidence="1">Belongs to the transferase hexapeptide repeat family.</text>
</comment>
<dbReference type="Gene3D" id="2.160.10.10">
    <property type="entry name" value="Hexapeptide repeat proteins"/>
    <property type="match status" value="1"/>
</dbReference>
<feature type="compositionally biased region" description="Basic and acidic residues" evidence="4">
    <location>
        <begin position="206"/>
        <end position="224"/>
    </location>
</feature>
<evidence type="ECO:0000259" key="5">
    <source>
        <dbReference type="PROSITE" id="PS50048"/>
    </source>
</evidence>
<evidence type="ECO:0000313" key="7">
    <source>
        <dbReference type="Proteomes" id="UP000799778"/>
    </source>
</evidence>
<feature type="compositionally biased region" description="Basic and acidic residues" evidence="4">
    <location>
        <begin position="79"/>
        <end position="89"/>
    </location>
</feature>
<feature type="domain" description="Zn(2)-C6 fungal-type" evidence="5">
    <location>
        <begin position="269"/>
        <end position="297"/>
    </location>
</feature>
<gene>
    <name evidence="6" type="ORF">BU24DRAFT_164138</name>
</gene>
<evidence type="ECO:0000313" key="6">
    <source>
        <dbReference type="EMBL" id="KAF2018058.1"/>
    </source>
</evidence>
<dbReference type="SMART" id="SM00066">
    <property type="entry name" value="GAL4"/>
    <property type="match status" value="1"/>
</dbReference>
<sequence length="738" mass="81460">MPSVVQTQTISSGSYMLRERPAEPPVSGFTAVNGRGSPPSLPEPRRVNGTNGMTTEPVLPRPLSQIHSPPLEQKPPLPVREEWAAHRPAENGAARHHNHHSVSPTLPPPRDGSPQSPGKRKRSKSTEISSPYPSPTGDSTQSRQHRLDSYASASRDDSPQSISQARPVMEPPIQRTLPPMDVAERDRAWPPQESHNRSPESYPDPQYRDPRAMEPNREPNREPHPGTIPQSNGSTIESERSSTTEITRAGVQVDPKKRKRQFANRTKTGCGTCRRRKKKCDEAKPECNNCMRGGFICEGYANKVPWPKNGITKPHPPLQAKDRYPLDPAQLYHNHTTGREQYSEGPPTDGGRGQPIVIEEHDRRNGWAPAQAPTPTWENAPPRPTYSSDRAPPPPEYGPLPPPPPPPHHPPHSTHPAHPTHPPHSSHPPHPPHPPHALPSPSHPRPPSIEAHPPHPSQNGGPRPHNPRIYHHTPQTMSQVVNTSPAVTAEAALHHQSQQSHPPPMSQPPPTSGPPAPPAHYAPPPPRPQRSEKEKMLNGEPFMPFNPQLLAEREQCKAALYRHNSTANNHLEITRDERDRHFRAIVEARWTQHMYRGREPTSPGSVGTQVFVDTPFHCDYGYNLQIGDCVNIGAQCRFLDSSRIFIGRNTTIQSGVTIDTQKVPTDFKSLKGSRGSAVAAEIYIGENVWIGANSTILAGVRIGTGAIIFPGSVVVRDIPRDVVVRGPNAEVRGVNWDD</sequence>
<feature type="compositionally biased region" description="Pro residues" evidence="4">
    <location>
        <begin position="419"/>
        <end position="447"/>
    </location>
</feature>
<dbReference type="SMART" id="SM01266">
    <property type="entry name" value="Mac"/>
    <property type="match status" value="1"/>
</dbReference>
<organism evidence="6 7">
    <name type="scientific">Aaosphaeria arxii CBS 175.79</name>
    <dbReference type="NCBI Taxonomy" id="1450172"/>
    <lineage>
        <taxon>Eukaryota</taxon>
        <taxon>Fungi</taxon>
        <taxon>Dikarya</taxon>
        <taxon>Ascomycota</taxon>
        <taxon>Pezizomycotina</taxon>
        <taxon>Dothideomycetes</taxon>
        <taxon>Pleosporomycetidae</taxon>
        <taxon>Pleosporales</taxon>
        <taxon>Pleosporales incertae sedis</taxon>
        <taxon>Aaosphaeria</taxon>
    </lineage>
</organism>
<dbReference type="PROSITE" id="PS00463">
    <property type="entry name" value="ZN2_CY6_FUNGAL_1"/>
    <property type="match status" value="1"/>
</dbReference>
<evidence type="ECO:0000256" key="2">
    <source>
        <dbReference type="ARBA" id="ARBA00022679"/>
    </source>
</evidence>
<dbReference type="PANTHER" id="PTHR23416:SF76">
    <property type="entry name" value="ZN(II)2CYS6 TRANSCRIPTION FACTOR (EUROFUNG)"/>
    <property type="match status" value="1"/>
</dbReference>
<proteinExistence type="inferred from homology"/>
<dbReference type="InterPro" id="IPR036864">
    <property type="entry name" value="Zn2-C6_fun-type_DNA-bd_sf"/>
</dbReference>
<accession>A0A6A5XXM7</accession>
<feature type="compositionally biased region" description="Polar residues" evidence="4">
    <location>
        <begin position="126"/>
        <end position="142"/>
    </location>
</feature>
<feature type="region of interest" description="Disordered" evidence="4">
    <location>
        <begin position="306"/>
        <end position="471"/>
    </location>
</feature>
<dbReference type="InterPro" id="IPR001451">
    <property type="entry name" value="Hexapep"/>
</dbReference>
<dbReference type="SUPFAM" id="SSF57701">
    <property type="entry name" value="Zn2/Cys6 DNA-binding domain"/>
    <property type="match status" value="1"/>
</dbReference>
<keyword evidence="3" id="KW-0539">Nucleus</keyword>
<dbReference type="RefSeq" id="XP_033386397.1">
    <property type="nucleotide sequence ID" value="XM_033521415.1"/>
</dbReference>
<dbReference type="GO" id="GO:0016407">
    <property type="term" value="F:acetyltransferase activity"/>
    <property type="evidence" value="ECO:0007669"/>
    <property type="project" value="InterPro"/>
</dbReference>
<dbReference type="PANTHER" id="PTHR23416">
    <property type="entry name" value="SIALIC ACID SYNTHASE-RELATED"/>
    <property type="match status" value="1"/>
</dbReference>
<dbReference type="Pfam" id="PF00172">
    <property type="entry name" value="Zn_clus"/>
    <property type="match status" value="1"/>
</dbReference>
<dbReference type="EMBL" id="ML978068">
    <property type="protein sequence ID" value="KAF2018058.1"/>
    <property type="molecule type" value="Genomic_DNA"/>
</dbReference>
<dbReference type="InterPro" id="IPR051159">
    <property type="entry name" value="Hexapeptide_acetyltransf"/>
</dbReference>
<protein>
    <recommendedName>
        <fullName evidence="5">Zn(2)-C6 fungal-type domain-containing protein</fullName>
    </recommendedName>
</protein>
<reference evidence="6" key="1">
    <citation type="journal article" date="2020" name="Stud. Mycol.">
        <title>101 Dothideomycetes genomes: a test case for predicting lifestyles and emergence of pathogens.</title>
        <authorList>
            <person name="Haridas S."/>
            <person name="Albert R."/>
            <person name="Binder M."/>
            <person name="Bloem J."/>
            <person name="Labutti K."/>
            <person name="Salamov A."/>
            <person name="Andreopoulos B."/>
            <person name="Baker S."/>
            <person name="Barry K."/>
            <person name="Bills G."/>
            <person name="Bluhm B."/>
            <person name="Cannon C."/>
            <person name="Castanera R."/>
            <person name="Culley D."/>
            <person name="Daum C."/>
            <person name="Ezra D."/>
            <person name="Gonzalez J."/>
            <person name="Henrissat B."/>
            <person name="Kuo A."/>
            <person name="Liang C."/>
            <person name="Lipzen A."/>
            <person name="Lutzoni F."/>
            <person name="Magnuson J."/>
            <person name="Mondo S."/>
            <person name="Nolan M."/>
            <person name="Ohm R."/>
            <person name="Pangilinan J."/>
            <person name="Park H.-J."/>
            <person name="Ramirez L."/>
            <person name="Alfaro M."/>
            <person name="Sun H."/>
            <person name="Tritt A."/>
            <person name="Yoshinaga Y."/>
            <person name="Zwiers L.-H."/>
            <person name="Turgeon B."/>
            <person name="Goodwin S."/>
            <person name="Spatafora J."/>
            <person name="Crous P."/>
            <person name="Grigoriev I."/>
        </authorList>
    </citation>
    <scope>NUCLEOTIDE SEQUENCE</scope>
    <source>
        <strain evidence="6">CBS 175.79</strain>
    </source>
</reference>
<feature type="compositionally biased region" description="Pro residues" evidence="4">
    <location>
        <begin position="391"/>
        <end position="408"/>
    </location>
</feature>
<dbReference type="SUPFAM" id="SSF51161">
    <property type="entry name" value="Trimeric LpxA-like enzymes"/>
    <property type="match status" value="1"/>
</dbReference>
<dbReference type="CDD" id="cd00067">
    <property type="entry name" value="GAL4"/>
    <property type="match status" value="1"/>
</dbReference>
<dbReference type="Pfam" id="PF12464">
    <property type="entry name" value="Mac"/>
    <property type="match status" value="1"/>
</dbReference>
<dbReference type="Proteomes" id="UP000799778">
    <property type="component" value="Unassembled WGS sequence"/>
</dbReference>
<dbReference type="GO" id="GO:0008374">
    <property type="term" value="F:O-acyltransferase activity"/>
    <property type="evidence" value="ECO:0007669"/>
    <property type="project" value="TreeGrafter"/>
</dbReference>
<keyword evidence="7" id="KW-1185">Reference proteome</keyword>
<dbReference type="OrthoDB" id="25818at2759"/>
<feature type="compositionally biased region" description="Basic and acidic residues" evidence="4">
    <location>
        <begin position="182"/>
        <end position="198"/>
    </location>
</feature>
<dbReference type="InterPro" id="IPR024688">
    <property type="entry name" value="Mac_dom"/>
</dbReference>
<evidence type="ECO:0000256" key="1">
    <source>
        <dbReference type="ARBA" id="ARBA00007274"/>
    </source>
</evidence>
<dbReference type="Pfam" id="PF00132">
    <property type="entry name" value="Hexapep"/>
    <property type="match status" value="1"/>
</dbReference>
<feature type="compositionally biased region" description="Polar residues" evidence="4">
    <location>
        <begin position="1"/>
        <end position="14"/>
    </location>
</feature>
<evidence type="ECO:0000256" key="3">
    <source>
        <dbReference type="ARBA" id="ARBA00023242"/>
    </source>
</evidence>
<dbReference type="Gene3D" id="4.10.240.10">
    <property type="entry name" value="Zn(2)-C6 fungal-type DNA-binding domain"/>
    <property type="match status" value="1"/>
</dbReference>
<name>A0A6A5XXM7_9PLEO</name>
<feature type="compositionally biased region" description="Pro residues" evidence="4">
    <location>
        <begin position="501"/>
        <end position="528"/>
    </location>
</feature>
<dbReference type="GO" id="GO:0008270">
    <property type="term" value="F:zinc ion binding"/>
    <property type="evidence" value="ECO:0007669"/>
    <property type="project" value="InterPro"/>
</dbReference>
<feature type="region of interest" description="Disordered" evidence="4">
    <location>
        <begin position="1"/>
        <end position="275"/>
    </location>
</feature>
<dbReference type="GeneID" id="54278812"/>
<dbReference type="InterPro" id="IPR011004">
    <property type="entry name" value="Trimer_LpxA-like_sf"/>
</dbReference>
<keyword evidence="2" id="KW-0808">Transferase</keyword>
<dbReference type="InterPro" id="IPR001138">
    <property type="entry name" value="Zn2Cys6_DnaBD"/>
</dbReference>
<dbReference type="PROSITE" id="PS50048">
    <property type="entry name" value="ZN2_CY6_FUNGAL_2"/>
    <property type="match status" value="1"/>
</dbReference>
<feature type="region of interest" description="Disordered" evidence="4">
    <location>
        <begin position="490"/>
        <end position="533"/>
    </location>
</feature>
<dbReference type="GO" id="GO:0000981">
    <property type="term" value="F:DNA-binding transcription factor activity, RNA polymerase II-specific"/>
    <property type="evidence" value="ECO:0007669"/>
    <property type="project" value="InterPro"/>
</dbReference>
<dbReference type="AlphaFoldDB" id="A0A6A5XXM7"/>
<evidence type="ECO:0000256" key="4">
    <source>
        <dbReference type="SAM" id="MobiDB-lite"/>
    </source>
</evidence>